<feature type="transmembrane region" description="Helical" evidence="6">
    <location>
        <begin position="214"/>
        <end position="233"/>
    </location>
</feature>
<gene>
    <name evidence="7" type="ORF">EDD60_101226</name>
</gene>
<accession>A0A4V2W5Y7</accession>
<evidence type="ECO:0000256" key="6">
    <source>
        <dbReference type="SAM" id="Phobius"/>
    </source>
</evidence>
<dbReference type="RefSeq" id="WP_066450869.1">
    <property type="nucleotide sequence ID" value="NZ_JANKBF010000002.1"/>
</dbReference>
<feature type="transmembrane region" description="Helical" evidence="6">
    <location>
        <begin position="122"/>
        <end position="140"/>
    </location>
</feature>
<feature type="transmembrane region" description="Helical" evidence="6">
    <location>
        <begin position="12"/>
        <end position="35"/>
    </location>
</feature>
<keyword evidence="5 6" id="KW-0472">Membrane</keyword>
<feature type="transmembrane region" description="Helical" evidence="6">
    <location>
        <begin position="361"/>
        <end position="381"/>
    </location>
</feature>
<evidence type="ECO:0000313" key="7">
    <source>
        <dbReference type="EMBL" id="TCW02922.1"/>
    </source>
</evidence>
<organism evidence="7 8">
    <name type="scientific">Longibaculum muris</name>
    <dbReference type="NCBI Taxonomy" id="1796628"/>
    <lineage>
        <taxon>Bacteria</taxon>
        <taxon>Bacillati</taxon>
        <taxon>Bacillota</taxon>
        <taxon>Erysipelotrichia</taxon>
        <taxon>Erysipelotrichales</taxon>
        <taxon>Coprobacillaceae</taxon>
        <taxon>Longibaculum</taxon>
    </lineage>
</organism>
<feature type="transmembrane region" description="Helical" evidence="6">
    <location>
        <begin position="90"/>
        <end position="110"/>
    </location>
</feature>
<dbReference type="Pfam" id="PF01943">
    <property type="entry name" value="Polysacc_synt"/>
    <property type="match status" value="1"/>
</dbReference>
<feature type="transmembrane region" description="Helical" evidence="6">
    <location>
        <begin position="174"/>
        <end position="194"/>
    </location>
</feature>
<sequence length="488" mass="55466">MSNSFKIHSVKYNFIMNMILRMSSFIFPMITFPYVSRVLLAVGNGKIAFAASVINYFSLFASLGIPTYGVKVCAQVRDDKTNLSRTVHELLFINFICMIISYIVFIIMMFVVPEFSNNSTLLWINSISILLSVAGIEWFYQSIEQYDYITFRNIAFKVLSILLMFLFVHDKSDYIIYGAITILGTVGSNILNIIKLPKYITLKKIGNYCIKKHIKPIIFLFLYSAATMIYTNLDTVMLGFISGDIQVGYYNAAIKLKNILVSVVTALGSVLMPRISYYLTNNFKEKFYEMIKKSFEFIFLIAIPLATYFYFEADSLIIFLAGNGYEQAIPVMRAIIPSIIFIGIGSVTAWQLLIPLGKETYTVLGAIMGGLVDLIINILLIPTYGAIGAAIGTLVAEMVVVSVHLIVLRNELKHISIKKDIIKIFISLIITMFCYYVLINCFSFINIFVRLVITFIVFFGVYLLILFFTRENIIYEYSTVIFGKILHK</sequence>
<evidence type="ECO:0000256" key="5">
    <source>
        <dbReference type="ARBA" id="ARBA00023136"/>
    </source>
</evidence>
<dbReference type="PANTHER" id="PTHR30250">
    <property type="entry name" value="PST FAMILY PREDICTED COLANIC ACID TRANSPORTER"/>
    <property type="match status" value="1"/>
</dbReference>
<feature type="transmembrane region" description="Helical" evidence="6">
    <location>
        <begin position="253"/>
        <end position="273"/>
    </location>
</feature>
<feature type="transmembrane region" description="Helical" evidence="6">
    <location>
        <begin position="444"/>
        <end position="468"/>
    </location>
</feature>
<evidence type="ECO:0000256" key="3">
    <source>
        <dbReference type="ARBA" id="ARBA00022692"/>
    </source>
</evidence>
<proteinExistence type="predicted"/>
<dbReference type="InterPro" id="IPR050833">
    <property type="entry name" value="Poly_Biosynth_Transport"/>
</dbReference>
<evidence type="ECO:0000256" key="4">
    <source>
        <dbReference type="ARBA" id="ARBA00022989"/>
    </source>
</evidence>
<dbReference type="AlphaFoldDB" id="A0A4V2W5Y7"/>
<name>A0A4V2W5Y7_9FIRM</name>
<feature type="transmembrane region" description="Helical" evidence="6">
    <location>
        <begin position="420"/>
        <end position="438"/>
    </location>
</feature>
<evidence type="ECO:0000256" key="2">
    <source>
        <dbReference type="ARBA" id="ARBA00022475"/>
    </source>
</evidence>
<keyword evidence="4 6" id="KW-1133">Transmembrane helix</keyword>
<dbReference type="EMBL" id="SMCQ01000001">
    <property type="protein sequence ID" value="TCW02922.1"/>
    <property type="molecule type" value="Genomic_DNA"/>
</dbReference>
<evidence type="ECO:0000313" key="8">
    <source>
        <dbReference type="Proteomes" id="UP000295515"/>
    </source>
</evidence>
<dbReference type="Proteomes" id="UP000295515">
    <property type="component" value="Unassembled WGS sequence"/>
</dbReference>
<feature type="transmembrane region" description="Helical" evidence="6">
    <location>
        <begin position="47"/>
        <end position="69"/>
    </location>
</feature>
<feature type="transmembrane region" description="Helical" evidence="6">
    <location>
        <begin position="149"/>
        <end position="168"/>
    </location>
</feature>
<dbReference type="GO" id="GO:0005886">
    <property type="term" value="C:plasma membrane"/>
    <property type="evidence" value="ECO:0007669"/>
    <property type="project" value="UniProtKB-SubCell"/>
</dbReference>
<comment type="subcellular location">
    <subcellularLocation>
        <location evidence="1">Cell membrane</location>
        <topology evidence="1">Multi-pass membrane protein</topology>
    </subcellularLocation>
</comment>
<keyword evidence="8" id="KW-1185">Reference proteome</keyword>
<feature type="transmembrane region" description="Helical" evidence="6">
    <location>
        <begin position="331"/>
        <end position="354"/>
    </location>
</feature>
<protein>
    <submittedName>
        <fullName evidence="7">O-antigen/teichoic acid export membrane protein</fullName>
    </submittedName>
</protein>
<dbReference type="PANTHER" id="PTHR30250:SF11">
    <property type="entry name" value="O-ANTIGEN TRANSPORTER-RELATED"/>
    <property type="match status" value="1"/>
</dbReference>
<feature type="transmembrane region" description="Helical" evidence="6">
    <location>
        <begin position="387"/>
        <end position="408"/>
    </location>
</feature>
<keyword evidence="3 6" id="KW-0812">Transmembrane</keyword>
<dbReference type="InterPro" id="IPR002797">
    <property type="entry name" value="Polysacc_synth"/>
</dbReference>
<comment type="caution">
    <text evidence="7">The sequence shown here is derived from an EMBL/GenBank/DDBJ whole genome shotgun (WGS) entry which is preliminary data.</text>
</comment>
<keyword evidence="2" id="KW-1003">Cell membrane</keyword>
<evidence type="ECO:0000256" key="1">
    <source>
        <dbReference type="ARBA" id="ARBA00004651"/>
    </source>
</evidence>
<dbReference type="CDD" id="cd13128">
    <property type="entry name" value="MATE_Wzx_like"/>
    <property type="match status" value="1"/>
</dbReference>
<feature type="transmembrane region" description="Helical" evidence="6">
    <location>
        <begin position="294"/>
        <end position="311"/>
    </location>
</feature>
<reference evidence="7 8" key="1">
    <citation type="submission" date="2019-03" db="EMBL/GenBank/DDBJ databases">
        <title>Genomic Encyclopedia of Type Strains, Phase IV (KMG-IV): sequencing the most valuable type-strain genomes for metagenomic binning, comparative biology and taxonomic classification.</title>
        <authorList>
            <person name="Goeker M."/>
        </authorList>
    </citation>
    <scope>NUCLEOTIDE SEQUENCE [LARGE SCALE GENOMIC DNA]</scope>
    <source>
        <strain evidence="7 8">DSM 29487</strain>
    </source>
</reference>